<evidence type="ECO:0000313" key="6">
    <source>
        <dbReference type="Proteomes" id="UP000008311"/>
    </source>
</evidence>
<dbReference type="PANTHER" id="PTHR23155:SF1128">
    <property type="entry name" value="OS03G0849500 PROTEIN"/>
    <property type="match status" value="1"/>
</dbReference>
<gene>
    <name evidence="5" type="ORF">RCOM_1055490</name>
</gene>
<dbReference type="InParanoid" id="B9SZ83"/>
<dbReference type="GO" id="GO:0006952">
    <property type="term" value="P:defense response"/>
    <property type="evidence" value="ECO:0007669"/>
    <property type="project" value="UniProtKB-KW"/>
</dbReference>
<evidence type="ECO:0000313" key="5">
    <source>
        <dbReference type="EMBL" id="EEF31074.1"/>
    </source>
</evidence>
<dbReference type="InterPro" id="IPR056789">
    <property type="entry name" value="LRR_R13L1-DRL21"/>
</dbReference>
<feature type="domain" description="R13L1/DRL21-like LRR repeat region" evidence="4">
    <location>
        <begin position="305"/>
        <end position="398"/>
    </location>
</feature>
<keyword evidence="1" id="KW-0677">Repeat</keyword>
<dbReference type="Gene3D" id="3.80.10.10">
    <property type="entry name" value="Ribonuclease Inhibitor"/>
    <property type="match status" value="1"/>
</dbReference>
<organism evidence="5 6">
    <name type="scientific">Ricinus communis</name>
    <name type="common">Castor bean</name>
    <dbReference type="NCBI Taxonomy" id="3988"/>
    <lineage>
        <taxon>Eukaryota</taxon>
        <taxon>Viridiplantae</taxon>
        <taxon>Streptophyta</taxon>
        <taxon>Embryophyta</taxon>
        <taxon>Tracheophyta</taxon>
        <taxon>Spermatophyta</taxon>
        <taxon>Magnoliopsida</taxon>
        <taxon>eudicotyledons</taxon>
        <taxon>Gunneridae</taxon>
        <taxon>Pentapetalae</taxon>
        <taxon>rosids</taxon>
        <taxon>fabids</taxon>
        <taxon>Malpighiales</taxon>
        <taxon>Euphorbiaceae</taxon>
        <taxon>Acalyphoideae</taxon>
        <taxon>Acalypheae</taxon>
        <taxon>Ricinus</taxon>
    </lineage>
</organism>
<reference evidence="6" key="1">
    <citation type="journal article" date="2010" name="Nat. Biotechnol.">
        <title>Draft genome sequence of the oilseed species Ricinus communis.</title>
        <authorList>
            <person name="Chan A.P."/>
            <person name="Crabtree J."/>
            <person name="Zhao Q."/>
            <person name="Lorenzi H."/>
            <person name="Orvis J."/>
            <person name="Puiu D."/>
            <person name="Melake-Berhan A."/>
            <person name="Jones K.M."/>
            <person name="Redman J."/>
            <person name="Chen G."/>
            <person name="Cahoon E.B."/>
            <person name="Gedil M."/>
            <person name="Stanke M."/>
            <person name="Haas B.J."/>
            <person name="Wortman J.R."/>
            <person name="Fraser-Liggett C.M."/>
            <person name="Ravel J."/>
            <person name="Rabinowicz P.D."/>
        </authorList>
    </citation>
    <scope>NUCLEOTIDE SEQUENCE [LARGE SCALE GENOMIC DNA]</scope>
    <source>
        <strain evidence="6">cv. Hale</strain>
    </source>
</reference>
<evidence type="ECO:0000259" key="3">
    <source>
        <dbReference type="Pfam" id="PF23559"/>
    </source>
</evidence>
<dbReference type="FunFam" id="1.10.10.10:FF:000322">
    <property type="entry name" value="Probable disease resistance protein At1g63360"/>
    <property type="match status" value="1"/>
</dbReference>
<proteinExistence type="predicted"/>
<protein>
    <submittedName>
        <fullName evidence="5">Disease resistance protein RPM1, putative</fullName>
    </submittedName>
</protein>
<evidence type="ECO:0000259" key="4">
    <source>
        <dbReference type="Pfam" id="PF25019"/>
    </source>
</evidence>
<accession>B9SZ83</accession>
<dbReference type="eggNOG" id="KOG4658">
    <property type="taxonomic scope" value="Eukaryota"/>
</dbReference>
<dbReference type="InterPro" id="IPR032675">
    <property type="entry name" value="LRR_dom_sf"/>
</dbReference>
<evidence type="ECO:0000256" key="2">
    <source>
        <dbReference type="ARBA" id="ARBA00022821"/>
    </source>
</evidence>
<keyword evidence="2" id="KW-0611">Plant defense</keyword>
<dbReference type="AlphaFoldDB" id="B9SZ83"/>
<evidence type="ECO:0000256" key="1">
    <source>
        <dbReference type="ARBA" id="ARBA00022737"/>
    </source>
</evidence>
<keyword evidence="6" id="KW-1185">Reference proteome</keyword>
<dbReference type="Proteomes" id="UP000008311">
    <property type="component" value="Unassembled WGS sequence"/>
</dbReference>
<dbReference type="STRING" id="3988.B9SZ83"/>
<dbReference type="SUPFAM" id="SSF52058">
    <property type="entry name" value="L domain-like"/>
    <property type="match status" value="1"/>
</dbReference>
<dbReference type="InterPro" id="IPR036388">
    <property type="entry name" value="WH-like_DNA-bd_sf"/>
</dbReference>
<dbReference type="Gene3D" id="1.10.10.10">
    <property type="entry name" value="Winged helix-like DNA-binding domain superfamily/Winged helix DNA-binding domain"/>
    <property type="match status" value="1"/>
</dbReference>
<dbReference type="Pfam" id="PF23559">
    <property type="entry name" value="WHD_DRP"/>
    <property type="match status" value="1"/>
</dbReference>
<dbReference type="InterPro" id="IPR044974">
    <property type="entry name" value="Disease_R_plants"/>
</dbReference>
<dbReference type="PANTHER" id="PTHR23155">
    <property type="entry name" value="DISEASE RESISTANCE PROTEIN RP"/>
    <property type="match status" value="1"/>
</dbReference>
<dbReference type="Pfam" id="PF25019">
    <property type="entry name" value="LRR_R13L1-DRL21"/>
    <property type="match status" value="1"/>
</dbReference>
<feature type="domain" description="Disease resistance protein winged helix" evidence="3">
    <location>
        <begin position="57"/>
        <end position="127"/>
    </location>
</feature>
<sequence>MGSVLRLKRKESEWLSVKESEIWELPNEGSMNILLALRLSYNHLAPYLKQCLAFCSLFSKDYCMEKDKGIGLWMANGFITCKGEMDLYDKGHETFSELVWRSFFQDVEEDLSGNTACKMHDFVHDLAQSIMKDECKLIELNKVSEVPKKARHFSIVRNPEQSSPQSNNLFKDQSLRSLLWMDYYSSNHRVPSYLSGQKHLRVLDTSVLLDKLPMSSIGSLPASITALQNLQTLHLKNCNYLYKLPEGLKHMKNLMQPDITGCDSLRYMPAEMGQLTRLRKLSIFVVGNYIGCGIGELKELNLGGELCIKKKKELQSLQLSWSPGGKDNSNLSEKVIDSLQPHSNLKKLGIFKYPGSKFPKWMMELFLPNLVKIELCIGNEIYGNGETSFPSLESLSLEYVGGLQEWAMVGGRDIFPVLESLSVRYCLQLMNYRLCHFSKN</sequence>
<name>B9SZ83_RICCO</name>
<dbReference type="EMBL" id="EQ974267">
    <property type="protein sequence ID" value="EEF31074.1"/>
    <property type="molecule type" value="Genomic_DNA"/>
</dbReference>
<dbReference type="InterPro" id="IPR058922">
    <property type="entry name" value="WHD_DRP"/>
</dbReference>